<evidence type="ECO:0000256" key="2">
    <source>
        <dbReference type="ARBA" id="ARBA00023015"/>
    </source>
</evidence>
<evidence type="ECO:0000256" key="4">
    <source>
        <dbReference type="ARBA" id="ARBA00023163"/>
    </source>
</evidence>
<dbReference type="KEGG" id="dmr:Deima_0088"/>
<dbReference type="Gene3D" id="1.10.10.10">
    <property type="entry name" value="Winged helix-like DNA-binding domain superfamily/Winged helix DNA-binding domain"/>
    <property type="match status" value="1"/>
</dbReference>
<reference evidence="6 7" key="1">
    <citation type="journal article" date="2011" name="Stand. Genomic Sci.">
        <title>Complete genome sequence of Deinococcus maricopensis type strain (LB-34).</title>
        <authorList>
            <person name="Pukall R."/>
            <person name="Zeytun A."/>
            <person name="Lucas S."/>
            <person name="Lapidus A."/>
            <person name="Hammon N."/>
            <person name="Deshpande S."/>
            <person name="Nolan M."/>
            <person name="Cheng J.F."/>
            <person name="Pitluck S."/>
            <person name="Liolios K."/>
            <person name="Pagani I."/>
            <person name="Mikhailova N."/>
            <person name="Ivanova N."/>
            <person name="Mavromatis K."/>
            <person name="Pati A."/>
            <person name="Tapia R."/>
            <person name="Han C."/>
            <person name="Goodwin L."/>
            <person name="Chen A."/>
            <person name="Palaniappan K."/>
            <person name="Land M."/>
            <person name="Hauser L."/>
            <person name="Chang Y.J."/>
            <person name="Jeffries C.D."/>
            <person name="Brambilla E.M."/>
            <person name="Rohde M."/>
            <person name="Goker M."/>
            <person name="Detter J.C."/>
            <person name="Woyke T."/>
            <person name="Bristow J."/>
            <person name="Eisen J.A."/>
            <person name="Markowitz V."/>
            <person name="Hugenholtz P."/>
            <person name="Kyrpides N.C."/>
            <person name="Klenk H.P."/>
        </authorList>
    </citation>
    <scope>NUCLEOTIDE SEQUENCE [LARGE SCALE GENOMIC DNA]</scope>
    <source>
        <strain evidence="7">DSM 21211 / LMG 22137 / NRRL B-23946 / LB-34</strain>
    </source>
</reference>
<evidence type="ECO:0000259" key="5">
    <source>
        <dbReference type="PROSITE" id="PS50931"/>
    </source>
</evidence>
<evidence type="ECO:0000313" key="7">
    <source>
        <dbReference type="Proteomes" id="UP000008635"/>
    </source>
</evidence>
<evidence type="ECO:0000256" key="1">
    <source>
        <dbReference type="ARBA" id="ARBA00009437"/>
    </source>
</evidence>
<dbReference type="InterPro" id="IPR005119">
    <property type="entry name" value="LysR_subst-bd"/>
</dbReference>
<organism evidence="6 7">
    <name type="scientific">Deinococcus maricopensis (strain DSM 21211 / LMG 22137 / NRRL B-23946 / LB-34)</name>
    <dbReference type="NCBI Taxonomy" id="709986"/>
    <lineage>
        <taxon>Bacteria</taxon>
        <taxon>Thermotogati</taxon>
        <taxon>Deinococcota</taxon>
        <taxon>Deinococci</taxon>
        <taxon>Deinococcales</taxon>
        <taxon>Deinococcaceae</taxon>
        <taxon>Deinococcus</taxon>
    </lineage>
</organism>
<dbReference type="GO" id="GO:0003700">
    <property type="term" value="F:DNA-binding transcription factor activity"/>
    <property type="evidence" value="ECO:0007669"/>
    <property type="project" value="InterPro"/>
</dbReference>
<sequence length="310" mass="33055">MIFRSIIQKSYNVLVPVQPEHLLTLLRVADTGSLSAAATELNLSQPAVTQQLKLLERAVGEPLFTRHRAGVTLTRTGDGLLPFARALRRALDDARQYALDLRDLQAGDVRVAASTTLAAFVLPPALATFHARHPGVALHVTSGNSREVTQRLLDGACDLALIEGARPALPPGFGHAVLRQDTLRLVAAPTHPLAGRTLQPGDLDDLPVVWREPGSGTREVARAALARANVRVHDVLHLAGAEAVKEAVLSGLGAAFLSDLSVRRDLERGHLVALDVPLPGLSRPLQALWPGTRSKAADALLTLLRSPSTP</sequence>
<dbReference type="InterPro" id="IPR036388">
    <property type="entry name" value="WH-like_DNA-bd_sf"/>
</dbReference>
<dbReference type="Pfam" id="PF00126">
    <property type="entry name" value="HTH_1"/>
    <property type="match status" value="1"/>
</dbReference>
<dbReference type="AlphaFoldDB" id="E8U314"/>
<feature type="domain" description="HTH lysR-type" evidence="5">
    <location>
        <begin position="17"/>
        <end position="74"/>
    </location>
</feature>
<evidence type="ECO:0000313" key="6">
    <source>
        <dbReference type="EMBL" id="ADV65752.1"/>
    </source>
</evidence>
<evidence type="ECO:0000256" key="3">
    <source>
        <dbReference type="ARBA" id="ARBA00023125"/>
    </source>
</evidence>
<keyword evidence="7" id="KW-1185">Reference proteome</keyword>
<keyword evidence="4" id="KW-0804">Transcription</keyword>
<dbReference type="HOGENOM" id="CLU_039613_6_1_0"/>
<keyword evidence="3" id="KW-0238">DNA-binding</keyword>
<gene>
    <name evidence="6" type="ordered locus">Deima_0088</name>
</gene>
<protein>
    <submittedName>
        <fullName evidence="6">Transcriptional regulator, LysR family</fullName>
    </submittedName>
</protein>
<dbReference type="InterPro" id="IPR036390">
    <property type="entry name" value="WH_DNA-bd_sf"/>
</dbReference>
<dbReference type="Gene3D" id="3.40.190.10">
    <property type="entry name" value="Periplasmic binding protein-like II"/>
    <property type="match status" value="2"/>
</dbReference>
<dbReference type="Pfam" id="PF03466">
    <property type="entry name" value="LysR_substrate"/>
    <property type="match status" value="1"/>
</dbReference>
<dbReference type="InterPro" id="IPR000847">
    <property type="entry name" value="LysR_HTH_N"/>
</dbReference>
<dbReference type="STRING" id="709986.Deima_0088"/>
<comment type="similarity">
    <text evidence="1">Belongs to the LysR transcriptional regulatory family.</text>
</comment>
<accession>E8U314</accession>
<dbReference type="PROSITE" id="PS50931">
    <property type="entry name" value="HTH_LYSR"/>
    <property type="match status" value="1"/>
</dbReference>
<name>E8U314_DEIML</name>
<dbReference type="PANTHER" id="PTHR30126">
    <property type="entry name" value="HTH-TYPE TRANSCRIPTIONAL REGULATOR"/>
    <property type="match status" value="1"/>
</dbReference>
<dbReference type="EMBL" id="CP002454">
    <property type="protein sequence ID" value="ADV65752.1"/>
    <property type="molecule type" value="Genomic_DNA"/>
</dbReference>
<reference evidence="7" key="2">
    <citation type="submission" date="2011-01" db="EMBL/GenBank/DDBJ databases">
        <title>The complete genome of Deinococcus maricopensis DSM 21211.</title>
        <authorList>
            <consortium name="US DOE Joint Genome Institute (JGI-PGF)"/>
            <person name="Lucas S."/>
            <person name="Copeland A."/>
            <person name="Lapidus A."/>
            <person name="Goodwin L."/>
            <person name="Pitluck S."/>
            <person name="Kyrpides N."/>
            <person name="Mavromatis K."/>
            <person name="Pagani I."/>
            <person name="Ivanova N."/>
            <person name="Ovchinnikova G."/>
            <person name="Zeytun A."/>
            <person name="Detter J.C."/>
            <person name="Han C."/>
            <person name="Land M."/>
            <person name="Hauser L."/>
            <person name="Markowitz V."/>
            <person name="Cheng J.-F."/>
            <person name="Hugenholtz P."/>
            <person name="Woyke T."/>
            <person name="Wu D."/>
            <person name="Pukall R."/>
            <person name="Gehrich-Schroeter G."/>
            <person name="Brambilla E."/>
            <person name="Klenk H.-P."/>
            <person name="Eisen J.A."/>
        </authorList>
    </citation>
    <scope>NUCLEOTIDE SEQUENCE [LARGE SCALE GENOMIC DNA]</scope>
    <source>
        <strain evidence="7">DSM 21211 / LMG 22137 / NRRL B-23946 / LB-34</strain>
    </source>
</reference>
<dbReference type="PRINTS" id="PR00039">
    <property type="entry name" value="HTHLYSR"/>
</dbReference>
<dbReference type="SUPFAM" id="SSF53850">
    <property type="entry name" value="Periplasmic binding protein-like II"/>
    <property type="match status" value="1"/>
</dbReference>
<keyword evidence="2" id="KW-0805">Transcription regulation</keyword>
<dbReference type="eggNOG" id="COG0583">
    <property type="taxonomic scope" value="Bacteria"/>
</dbReference>
<dbReference type="GO" id="GO:0000976">
    <property type="term" value="F:transcription cis-regulatory region binding"/>
    <property type="evidence" value="ECO:0007669"/>
    <property type="project" value="TreeGrafter"/>
</dbReference>
<proteinExistence type="inferred from homology"/>
<dbReference type="SUPFAM" id="SSF46785">
    <property type="entry name" value="Winged helix' DNA-binding domain"/>
    <property type="match status" value="1"/>
</dbReference>
<dbReference type="PANTHER" id="PTHR30126:SF39">
    <property type="entry name" value="HTH-TYPE TRANSCRIPTIONAL REGULATOR CYSL"/>
    <property type="match status" value="1"/>
</dbReference>
<dbReference type="Proteomes" id="UP000008635">
    <property type="component" value="Chromosome"/>
</dbReference>